<dbReference type="GO" id="GO:0005759">
    <property type="term" value="C:mitochondrial matrix"/>
    <property type="evidence" value="ECO:0007669"/>
    <property type="project" value="TreeGrafter"/>
</dbReference>
<evidence type="ECO:0000256" key="2">
    <source>
        <dbReference type="ARBA" id="ARBA00012417"/>
    </source>
</evidence>
<keyword evidence="3" id="KW-0804">Transcription</keyword>
<comment type="catalytic activity">
    <reaction evidence="8">
        <text>DNA(n) + a 2'-deoxyribonucleoside 5'-triphosphate = DNA(n+1) + diphosphate</text>
        <dbReference type="Rhea" id="RHEA:22508"/>
        <dbReference type="Rhea" id="RHEA-COMP:17339"/>
        <dbReference type="Rhea" id="RHEA-COMP:17340"/>
        <dbReference type="ChEBI" id="CHEBI:33019"/>
        <dbReference type="ChEBI" id="CHEBI:61560"/>
        <dbReference type="ChEBI" id="CHEBI:173112"/>
        <dbReference type="EC" id="2.7.7.7"/>
    </reaction>
    <physiologicalReaction direction="left-to-right" evidence="8">
        <dbReference type="Rhea" id="RHEA:22509"/>
    </physiologicalReaction>
</comment>
<protein>
    <recommendedName>
        <fullName evidence="5">DNA-directed primase/polymerase protein</fullName>
        <ecNumber evidence="7">2.7.7.102</ecNumber>
        <ecNumber evidence="2">2.7.7.7</ecNumber>
    </recommendedName>
</protein>
<dbReference type="GeneTree" id="ENSGT00990000212145"/>
<dbReference type="Ensembl" id="ENSSPUT00000020368.1">
    <property type="protein sequence ID" value="ENSSPUP00000019123.1"/>
    <property type="gene ID" value="ENSSPUG00000014732.1"/>
</dbReference>
<evidence type="ECO:0000256" key="7">
    <source>
        <dbReference type="ARBA" id="ARBA00044768"/>
    </source>
</evidence>
<dbReference type="GO" id="GO:0003887">
    <property type="term" value="F:DNA-directed DNA polymerase activity"/>
    <property type="evidence" value="ECO:0007669"/>
    <property type="project" value="UniProtKB-KW"/>
</dbReference>
<comment type="similarity">
    <text evidence="1">Belongs to the eukaryotic-type primase small subunit family.</text>
</comment>
<organism evidence="9 10">
    <name type="scientific">Sphenodon punctatus</name>
    <name type="common">Tuatara</name>
    <name type="synonym">Hatteria punctata</name>
    <dbReference type="NCBI Taxonomy" id="8508"/>
    <lineage>
        <taxon>Eukaryota</taxon>
        <taxon>Metazoa</taxon>
        <taxon>Chordata</taxon>
        <taxon>Craniata</taxon>
        <taxon>Vertebrata</taxon>
        <taxon>Euteleostomi</taxon>
        <taxon>Lepidosauria</taxon>
        <taxon>Sphenodontia</taxon>
        <taxon>Sphenodontidae</taxon>
        <taxon>Sphenodon</taxon>
    </lineage>
</organism>
<dbReference type="Proteomes" id="UP000694392">
    <property type="component" value="Unplaced"/>
</dbReference>
<keyword evidence="4" id="KW-0239">DNA-directed DNA polymerase</keyword>
<dbReference type="PANTHER" id="PTHR31399">
    <property type="entry name" value="DNA-DIRECTED PRIMASE / POLYMERASE PROTEIN"/>
    <property type="match status" value="1"/>
</dbReference>
<dbReference type="GO" id="GO:0006264">
    <property type="term" value="P:mitochondrial DNA replication"/>
    <property type="evidence" value="ECO:0007669"/>
    <property type="project" value="TreeGrafter"/>
</dbReference>
<dbReference type="InterPro" id="IPR044917">
    <property type="entry name" value="PRIMPOL"/>
</dbReference>
<dbReference type="EC" id="2.7.7.7" evidence="2"/>
<evidence type="ECO:0000313" key="10">
    <source>
        <dbReference type="Proteomes" id="UP000694392"/>
    </source>
</evidence>
<dbReference type="GO" id="GO:0031297">
    <property type="term" value="P:replication fork processing"/>
    <property type="evidence" value="ECO:0007669"/>
    <property type="project" value="TreeGrafter"/>
</dbReference>
<reference evidence="9" key="2">
    <citation type="submission" date="2025-09" db="UniProtKB">
        <authorList>
            <consortium name="Ensembl"/>
        </authorList>
    </citation>
    <scope>IDENTIFICATION</scope>
</reference>
<dbReference type="GO" id="GO:0005634">
    <property type="term" value="C:nucleus"/>
    <property type="evidence" value="ECO:0007669"/>
    <property type="project" value="TreeGrafter"/>
</dbReference>
<accession>A0A8D0HBC9</accession>
<evidence type="ECO:0000256" key="8">
    <source>
        <dbReference type="ARBA" id="ARBA00047303"/>
    </source>
</evidence>
<evidence type="ECO:0000313" key="9">
    <source>
        <dbReference type="Ensembl" id="ENSSPUP00000019123.1"/>
    </source>
</evidence>
<sequence length="79" mass="9570">MNARQMKRKWKERLKEVEERSSQYKRSPLCPQYRPQLSKPWQPSSVWKIFHRQASAFNYVKTCKEDVHVFALEKNTKDG</sequence>
<dbReference type="PANTHER" id="PTHR31399:SF0">
    <property type="entry name" value="DNA-DIRECTED PRIMASE_POLYMERASE PROTEIN"/>
    <property type="match status" value="1"/>
</dbReference>
<evidence type="ECO:0000256" key="5">
    <source>
        <dbReference type="ARBA" id="ARBA00026139"/>
    </source>
</evidence>
<name>A0A8D0HBC9_SPHPU</name>
<evidence type="ECO:0000256" key="1">
    <source>
        <dbReference type="ARBA" id="ARBA00009762"/>
    </source>
</evidence>
<dbReference type="EC" id="2.7.7.102" evidence="7"/>
<comment type="catalytic activity">
    <reaction evidence="6">
        <text>ssDNA + n NTP = ssDNA/pppN(pN)n-1 hybrid + (n-1) diphosphate.</text>
        <dbReference type="EC" id="2.7.7.102"/>
    </reaction>
</comment>
<dbReference type="GO" id="GO:0009411">
    <property type="term" value="P:response to UV"/>
    <property type="evidence" value="ECO:0007669"/>
    <property type="project" value="TreeGrafter"/>
</dbReference>
<evidence type="ECO:0000256" key="3">
    <source>
        <dbReference type="ARBA" id="ARBA00022478"/>
    </source>
</evidence>
<dbReference type="GO" id="GO:0000428">
    <property type="term" value="C:DNA-directed RNA polymerase complex"/>
    <property type="evidence" value="ECO:0007669"/>
    <property type="project" value="UniProtKB-KW"/>
</dbReference>
<keyword evidence="4" id="KW-0548">Nucleotidyltransferase</keyword>
<dbReference type="GO" id="GO:0003682">
    <property type="term" value="F:chromatin binding"/>
    <property type="evidence" value="ECO:0007669"/>
    <property type="project" value="TreeGrafter"/>
</dbReference>
<dbReference type="GO" id="GO:0042276">
    <property type="term" value="P:error-prone translesion synthesis"/>
    <property type="evidence" value="ECO:0007669"/>
    <property type="project" value="InterPro"/>
</dbReference>
<keyword evidence="4" id="KW-0808">Transferase</keyword>
<evidence type="ECO:0000256" key="6">
    <source>
        <dbReference type="ARBA" id="ARBA00044677"/>
    </source>
</evidence>
<dbReference type="AlphaFoldDB" id="A0A8D0HBC9"/>
<reference evidence="9" key="1">
    <citation type="submission" date="2025-08" db="UniProtKB">
        <authorList>
            <consortium name="Ensembl"/>
        </authorList>
    </citation>
    <scope>IDENTIFICATION</scope>
</reference>
<proteinExistence type="inferred from homology"/>
<keyword evidence="3" id="KW-0240">DNA-directed RNA polymerase</keyword>
<keyword evidence="10" id="KW-1185">Reference proteome</keyword>
<evidence type="ECO:0000256" key="4">
    <source>
        <dbReference type="ARBA" id="ARBA00022932"/>
    </source>
</evidence>